<dbReference type="Gene3D" id="3.30.530.20">
    <property type="match status" value="1"/>
</dbReference>
<proteinExistence type="predicted"/>
<evidence type="ECO:0000259" key="1">
    <source>
        <dbReference type="PROSITE" id="PS50848"/>
    </source>
</evidence>
<dbReference type="GO" id="GO:0099044">
    <property type="term" value="P:vesicle tethering to endoplasmic reticulum"/>
    <property type="evidence" value="ECO:0007669"/>
    <property type="project" value="TreeGrafter"/>
</dbReference>
<sequence length="112" mass="12924">MRGYIASREFVDVRRLVHNQENDSYIGAFISLDLAHQSSSSLNGRIRGKNGINIIRITPCADSSESIYEWIMNTDLRGDIPKVIIRRAIGTYLTSYIKMLEAYINENRHKYQ</sequence>
<dbReference type="WBParaSite" id="ACRNAN_Path_245.g916.t1">
    <property type="protein sequence ID" value="ACRNAN_Path_245.g916.t1"/>
    <property type="gene ID" value="ACRNAN_Path_245.g916"/>
</dbReference>
<dbReference type="AlphaFoldDB" id="A0A914C4A3"/>
<protein>
    <submittedName>
        <fullName evidence="3">START domain-containing protein</fullName>
    </submittedName>
</protein>
<keyword evidence="2" id="KW-1185">Reference proteome</keyword>
<dbReference type="InterPro" id="IPR051869">
    <property type="entry name" value="STARD3"/>
</dbReference>
<dbReference type="PANTHER" id="PTHR46121">
    <property type="entry name" value="STEROIDOGENIC ACUTE REGULATORY PROTEIN-LIKE"/>
    <property type="match status" value="1"/>
</dbReference>
<name>A0A914C4A3_9BILA</name>
<organism evidence="2 3">
    <name type="scientific">Acrobeloides nanus</name>
    <dbReference type="NCBI Taxonomy" id="290746"/>
    <lineage>
        <taxon>Eukaryota</taxon>
        <taxon>Metazoa</taxon>
        <taxon>Ecdysozoa</taxon>
        <taxon>Nematoda</taxon>
        <taxon>Chromadorea</taxon>
        <taxon>Rhabditida</taxon>
        <taxon>Tylenchina</taxon>
        <taxon>Cephalobomorpha</taxon>
        <taxon>Cephaloboidea</taxon>
        <taxon>Cephalobidae</taxon>
        <taxon>Acrobeloides</taxon>
    </lineage>
</organism>
<dbReference type="GO" id="GO:0140284">
    <property type="term" value="C:endoplasmic reticulum-endosome membrane contact site"/>
    <property type="evidence" value="ECO:0007669"/>
    <property type="project" value="TreeGrafter"/>
</dbReference>
<dbReference type="Proteomes" id="UP000887540">
    <property type="component" value="Unplaced"/>
</dbReference>
<dbReference type="GO" id="GO:0008289">
    <property type="term" value="F:lipid binding"/>
    <property type="evidence" value="ECO:0007669"/>
    <property type="project" value="InterPro"/>
</dbReference>
<dbReference type="PROSITE" id="PS50848">
    <property type="entry name" value="START"/>
    <property type="match status" value="1"/>
</dbReference>
<evidence type="ECO:0000313" key="3">
    <source>
        <dbReference type="WBParaSite" id="ACRNAN_Path_245.g916.t1"/>
    </source>
</evidence>
<dbReference type="GO" id="GO:0031902">
    <property type="term" value="C:late endosome membrane"/>
    <property type="evidence" value="ECO:0007669"/>
    <property type="project" value="TreeGrafter"/>
</dbReference>
<dbReference type="InterPro" id="IPR002913">
    <property type="entry name" value="START_lipid-bd_dom"/>
</dbReference>
<feature type="domain" description="START" evidence="1">
    <location>
        <begin position="1"/>
        <end position="109"/>
    </location>
</feature>
<dbReference type="GO" id="GO:0005765">
    <property type="term" value="C:lysosomal membrane"/>
    <property type="evidence" value="ECO:0007669"/>
    <property type="project" value="TreeGrafter"/>
</dbReference>
<dbReference type="InterPro" id="IPR023393">
    <property type="entry name" value="START-like_dom_sf"/>
</dbReference>
<dbReference type="GO" id="GO:0005789">
    <property type="term" value="C:endoplasmic reticulum membrane"/>
    <property type="evidence" value="ECO:0007669"/>
    <property type="project" value="TreeGrafter"/>
</dbReference>
<accession>A0A914C4A3</accession>
<evidence type="ECO:0000313" key="2">
    <source>
        <dbReference type="Proteomes" id="UP000887540"/>
    </source>
</evidence>
<dbReference type="PANTHER" id="PTHR46121:SF4">
    <property type="entry name" value="STEROIDOGENIC ACUTE REGULATORY PROTEIN-LIKE"/>
    <property type="match status" value="1"/>
</dbReference>
<dbReference type="Pfam" id="PF01852">
    <property type="entry name" value="START"/>
    <property type="match status" value="1"/>
</dbReference>
<dbReference type="SUPFAM" id="SSF55961">
    <property type="entry name" value="Bet v1-like"/>
    <property type="match status" value="1"/>
</dbReference>
<reference evidence="3" key="1">
    <citation type="submission" date="2022-11" db="UniProtKB">
        <authorList>
            <consortium name="WormBaseParasite"/>
        </authorList>
    </citation>
    <scope>IDENTIFICATION</scope>
</reference>